<protein>
    <submittedName>
        <fullName evidence="2">Uncharacterized protein</fullName>
    </submittedName>
</protein>
<dbReference type="VEuPathDB" id="FungiDB:PADG_11063"/>
<proteinExistence type="predicted"/>
<dbReference type="HOGENOM" id="CLU_2638714_0_0_1"/>
<keyword evidence="3" id="KW-1185">Reference proteome</keyword>
<dbReference type="KEGG" id="pbn:PADG_11063"/>
<gene>
    <name evidence="2" type="ORF">PADG_11063</name>
</gene>
<dbReference type="EMBL" id="KN275957">
    <property type="protein sequence ID" value="KGM92613.1"/>
    <property type="molecule type" value="Genomic_DNA"/>
</dbReference>
<feature type="region of interest" description="Disordered" evidence="1">
    <location>
        <begin position="1"/>
        <end position="39"/>
    </location>
</feature>
<dbReference type="AlphaFoldDB" id="A0A0A0HW35"/>
<evidence type="ECO:0000313" key="3">
    <source>
        <dbReference type="Proteomes" id="UP000001628"/>
    </source>
</evidence>
<organism evidence="2 3">
    <name type="scientific">Paracoccidioides brasiliensis (strain Pb18)</name>
    <dbReference type="NCBI Taxonomy" id="502780"/>
    <lineage>
        <taxon>Eukaryota</taxon>
        <taxon>Fungi</taxon>
        <taxon>Dikarya</taxon>
        <taxon>Ascomycota</taxon>
        <taxon>Pezizomycotina</taxon>
        <taxon>Eurotiomycetes</taxon>
        <taxon>Eurotiomycetidae</taxon>
        <taxon>Onygenales</taxon>
        <taxon>Ajellomycetaceae</taxon>
        <taxon>Paracoccidioides</taxon>
    </lineage>
</organism>
<dbReference type="Proteomes" id="UP000001628">
    <property type="component" value="Unassembled WGS sequence"/>
</dbReference>
<feature type="compositionally biased region" description="Polar residues" evidence="1">
    <location>
        <begin position="27"/>
        <end position="39"/>
    </location>
</feature>
<name>A0A0A0HW35_PARBD</name>
<dbReference type="GeneID" id="22586960"/>
<evidence type="ECO:0000256" key="1">
    <source>
        <dbReference type="SAM" id="MobiDB-lite"/>
    </source>
</evidence>
<accession>A0A0A0HW35</accession>
<evidence type="ECO:0000313" key="2">
    <source>
        <dbReference type="EMBL" id="KGM92613.1"/>
    </source>
</evidence>
<sequence length="77" mass="8646">MHQSPLSPLTALSLTGSTSTHEHICKSDTSNSLLNPLMSTNPDDGIAPSWIDRSPVNWVQWDTLHQDFNMSMEMEFD</sequence>
<reference evidence="2 3" key="1">
    <citation type="journal article" date="2011" name="PLoS Genet.">
        <title>Comparative genomic analysis of human fungal pathogens causing paracoccidioidomycosis.</title>
        <authorList>
            <person name="Desjardins C.A."/>
            <person name="Champion M.D."/>
            <person name="Holder J.W."/>
            <person name="Muszewska A."/>
            <person name="Goldberg J."/>
            <person name="Bailao A.M."/>
            <person name="Brigido M.M."/>
            <person name="Ferreira M.E."/>
            <person name="Garcia A.M."/>
            <person name="Grynberg M."/>
            <person name="Gujja S."/>
            <person name="Heiman D.I."/>
            <person name="Henn M.R."/>
            <person name="Kodira C.D."/>
            <person name="Leon-Narvaez H."/>
            <person name="Longo L.V."/>
            <person name="Ma L.J."/>
            <person name="Malavazi I."/>
            <person name="Matsuo A.L."/>
            <person name="Morais F.V."/>
            <person name="Pereira M."/>
            <person name="Rodriguez-Brito S."/>
            <person name="Sakthikumar S."/>
            <person name="Salem-Izacc S.M."/>
            <person name="Sykes S.M."/>
            <person name="Teixeira M.M."/>
            <person name="Vallejo M.C."/>
            <person name="Walter M.E."/>
            <person name="Yandava C."/>
            <person name="Young S."/>
            <person name="Zeng Q."/>
            <person name="Zucker J."/>
            <person name="Felipe M.S."/>
            <person name="Goldman G.H."/>
            <person name="Haas B.J."/>
            <person name="McEwen J.G."/>
            <person name="Nino-Vega G."/>
            <person name="Puccia R."/>
            <person name="San-Blas G."/>
            <person name="Soares C.M."/>
            <person name="Birren B.W."/>
            <person name="Cuomo C.A."/>
        </authorList>
    </citation>
    <scope>NUCLEOTIDE SEQUENCE [LARGE SCALE GENOMIC DNA]</scope>
    <source>
        <strain evidence="2 3">Pb18</strain>
    </source>
</reference>
<dbReference type="InParanoid" id="A0A0A0HW35"/>
<feature type="compositionally biased region" description="Low complexity" evidence="1">
    <location>
        <begin position="1"/>
        <end position="19"/>
    </location>
</feature>
<dbReference type="RefSeq" id="XP_010756666.1">
    <property type="nucleotide sequence ID" value="XM_010758364.1"/>
</dbReference>